<evidence type="ECO:0000259" key="1">
    <source>
        <dbReference type="Pfam" id="PF00294"/>
    </source>
</evidence>
<name>A0A423WCK0_CYTCH</name>
<dbReference type="EMBL" id="LJZO01000007">
    <property type="protein sequence ID" value="ROW01092.1"/>
    <property type="molecule type" value="Genomic_DNA"/>
</dbReference>
<dbReference type="Proteomes" id="UP000284375">
    <property type="component" value="Unassembled WGS sequence"/>
</dbReference>
<protein>
    <recommendedName>
        <fullName evidence="1">Carbohydrate kinase PfkB domain-containing protein</fullName>
    </recommendedName>
</protein>
<evidence type="ECO:0000313" key="3">
    <source>
        <dbReference type="Proteomes" id="UP000284375"/>
    </source>
</evidence>
<sequence>MAQLHAKEISNREPLFVSLGMAVIDELRFPTGVVLSDVPGGSGMYATLGARLVQAPARSTSVAYVLLAGYDFPEAALCLLQKWEIRLHVQNMPDHPSTRGLLVYEDDAFGRKSFVYTTPPLQPRPSNLEACSLLEASSFHSLSTPEDLVSQLTALLDLRQKHGVNGRPLVVWEPAPLGCDRPNLDAHLRACKLVDIFSPNHIELGYLVQGRKKYDSTAFSKSIIESFANRFFLSGIGQDRRGCAVIRAGEHGALTLSSSTGPEWLPPFYSNSSPKVVDPTGAGNTFLGAFCATLQETGDLREASICGTVAASYALEQFGLPPFSPVSSDSEEKWNGSSVSARIDEFRKRLSKESIT</sequence>
<reference evidence="2 3" key="1">
    <citation type="submission" date="2015-09" db="EMBL/GenBank/DDBJ databases">
        <title>Host preference determinants of Valsa canker pathogens revealed by comparative genomics.</title>
        <authorList>
            <person name="Yin Z."/>
            <person name="Huang L."/>
        </authorList>
    </citation>
    <scope>NUCLEOTIDE SEQUENCE [LARGE SCALE GENOMIC DNA]</scope>
    <source>
        <strain evidence="2 3">YSFL</strain>
    </source>
</reference>
<dbReference type="Gene3D" id="3.40.1190.20">
    <property type="match status" value="1"/>
</dbReference>
<dbReference type="InterPro" id="IPR029056">
    <property type="entry name" value="Ribokinase-like"/>
</dbReference>
<evidence type="ECO:0000313" key="2">
    <source>
        <dbReference type="EMBL" id="ROW01092.1"/>
    </source>
</evidence>
<dbReference type="InterPro" id="IPR011611">
    <property type="entry name" value="PfkB_dom"/>
</dbReference>
<dbReference type="Pfam" id="PF00294">
    <property type="entry name" value="PfkB"/>
    <property type="match status" value="1"/>
</dbReference>
<dbReference type="PANTHER" id="PTHR47098:SF1">
    <property type="entry name" value="PFKB FAMILY CARBOHYDRATE KINASE SUPERFAMILY (AFU_ORTHOLOGUE AFUA_4G09500)"/>
    <property type="match status" value="1"/>
</dbReference>
<accession>A0A423WCK0</accession>
<gene>
    <name evidence="2" type="ORF">VSDG_02881</name>
</gene>
<comment type="caution">
    <text evidence="2">The sequence shown here is derived from an EMBL/GenBank/DDBJ whole genome shotgun (WGS) entry which is preliminary data.</text>
</comment>
<feature type="domain" description="Carbohydrate kinase PfkB" evidence="1">
    <location>
        <begin position="39"/>
        <end position="319"/>
    </location>
</feature>
<organism evidence="2 3">
    <name type="scientific">Cytospora chrysosperma</name>
    <name type="common">Cytospora canker fungus</name>
    <name type="synonym">Sphaeria chrysosperma</name>
    <dbReference type="NCBI Taxonomy" id="252740"/>
    <lineage>
        <taxon>Eukaryota</taxon>
        <taxon>Fungi</taxon>
        <taxon>Dikarya</taxon>
        <taxon>Ascomycota</taxon>
        <taxon>Pezizomycotina</taxon>
        <taxon>Sordariomycetes</taxon>
        <taxon>Sordariomycetidae</taxon>
        <taxon>Diaporthales</taxon>
        <taxon>Cytosporaceae</taxon>
        <taxon>Cytospora</taxon>
    </lineage>
</organism>
<dbReference type="STRING" id="252740.A0A423WCK0"/>
<dbReference type="OrthoDB" id="497927at2759"/>
<dbReference type="PANTHER" id="PTHR47098">
    <property type="entry name" value="PROTEIN MAK32"/>
    <property type="match status" value="1"/>
</dbReference>
<dbReference type="AlphaFoldDB" id="A0A423WCK0"/>
<dbReference type="SUPFAM" id="SSF53613">
    <property type="entry name" value="Ribokinase-like"/>
    <property type="match status" value="1"/>
</dbReference>
<keyword evidence="3" id="KW-1185">Reference proteome</keyword>
<proteinExistence type="predicted"/>